<proteinExistence type="predicted"/>
<reference evidence="1" key="1">
    <citation type="submission" date="2021-06" db="EMBL/GenBank/DDBJ databases">
        <authorList>
            <person name="Ellington A.J."/>
            <person name="Bryan N.C."/>
            <person name="Christner B.C."/>
            <person name="Reisch C.R."/>
        </authorList>
    </citation>
    <scope>NUCLEOTIDE SEQUENCE</scope>
    <source>
        <strain evidence="1">L6-1</strain>
    </source>
</reference>
<evidence type="ECO:0000313" key="2">
    <source>
        <dbReference type="Proteomes" id="UP000681794"/>
    </source>
</evidence>
<dbReference type="EMBL" id="CP076544">
    <property type="protein sequence ID" value="QWS34409.1"/>
    <property type="molecule type" value="Genomic_DNA"/>
</dbReference>
<dbReference type="Proteomes" id="UP000681794">
    <property type="component" value="Chromosome"/>
</dbReference>
<protein>
    <submittedName>
        <fullName evidence="1">DUF3488 and transglutaminase-like domain-containing protein</fullName>
    </submittedName>
</protein>
<organism evidence="1 2">
    <name type="scientific">Curtobacterium aetherium</name>
    <dbReference type="NCBI Taxonomy" id="2841594"/>
    <lineage>
        <taxon>Bacteria</taxon>
        <taxon>Bacillati</taxon>
        <taxon>Actinomycetota</taxon>
        <taxon>Actinomycetes</taxon>
        <taxon>Micrococcales</taxon>
        <taxon>Microbacteriaceae</taxon>
        <taxon>Curtobacterium</taxon>
    </lineage>
</organism>
<evidence type="ECO:0000313" key="1">
    <source>
        <dbReference type="EMBL" id="QWS34409.1"/>
    </source>
</evidence>
<keyword evidence="2" id="KW-1185">Reference proteome</keyword>
<gene>
    <name evidence="1" type="ORF">KM842_04375</name>
</gene>
<accession>A0ACD1E6G7</accession>
<sequence length="780" mass="81286">MSGGPDIRRPRGAARRTRTSPVRLVGGTLTVWLLLAVASVAWWPVHEDVGMVVAGVTALVVGSVVALLGAVSRLPAAVVALATVVGFAATGVPAAVPDEASGLLPTGRGLVDLFAGVALGWRQLLTITLPVGSYEALLVPYFATVLLAAVTGMTIATRASRPELAGLPALVVFVAGVVVGPTRLETSVTTGVVLVGVALVWALTVRHSRRAVAVASTTGGRVPVARAVVRPALVGTATIALAAVLATGLALAAPPSAGRTVARTDVVKPFDPRDHVSPLSGFRAYQQSEAVDRTQLTVTGLPAGALVRIATLDTYDGVVYRVGGPDGTTSSGSFERVPTSVDTRGVRGTEVRVGVTVSGYRGVWLPTVGDLESVRFTGPEAARQRTGFFYNRSTGTAALVDGVTEGTRYSLTAVLPDQPTEDELAGARPGTASVPAPRSVPDAVREAVRADADAGTPDGTRLLTALRALQRDGYVSHGVGDDRASRSGHGADRIQQLLTARPMVGDQEQYAVAAALMADEIGFPARVVLGFTPGGDAGTGPEAAEDGVTTFRGSDITARIEVDTAQWGWVVLDPNPVVREIPDESEETPRPVTRPETVVPPPPAEQQRQDQQTPPQADRETPPSQPTWLRVLLAVLPWAIGVLGLAALVLAPAAVIVTVKRLRRRRRRRAPDARTRVVGAWDEYRDALLDHGHEVPLTATRREVAASSPGSGGTGLAVEADAAVFGPVDVGDPVADRTWAEASAAIAALGAGQDRRARLRAATSLRSLRRQPVGGRSDRR</sequence>
<name>A0ACD1E6G7_9MICO</name>